<dbReference type="Proteomes" id="UP001642483">
    <property type="component" value="Unassembled WGS sequence"/>
</dbReference>
<gene>
    <name evidence="3" type="ORF">CVLEPA_LOCUS11629</name>
</gene>
<reference evidence="3 4" key="1">
    <citation type="submission" date="2024-02" db="EMBL/GenBank/DDBJ databases">
        <authorList>
            <person name="Daric V."/>
            <person name="Darras S."/>
        </authorList>
    </citation>
    <scope>NUCLEOTIDE SEQUENCE [LARGE SCALE GENOMIC DNA]</scope>
</reference>
<protein>
    <recommendedName>
        <fullName evidence="5">Protein quiver</fullName>
    </recommendedName>
</protein>
<evidence type="ECO:0000256" key="1">
    <source>
        <dbReference type="ARBA" id="ARBA00022729"/>
    </source>
</evidence>
<organism evidence="3 4">
    <name type="scientific">Clavelina lepadiformis</name>
    <name type="common">Light-bulb sea squirt</name>
    <name type="synonym">Ascidia lepadiformis</name>
    <dbReference type="NCBI Taxonomy" id="159417"/>
    <lineage>
        <taxon>Eukaryota</taxon>
        <taxon>Metazoa</taxon>
        <taxon>Chordata</taxon>
        <taxon>Tunicata</taxon>
        <taxon>Ascidiacea</taxon>
        <taxon>Aplousobranchia</taxon>
        <taxon>Clavelinidae</taxon>
        <taxon>Clavelina</taxon>
    </lineage>
</organism>
<feature type="signal peptide" evidence="2">
    <location>
        <begin position="1"/>
        <end position="19"/>
    </location>
</feature>
<name>A0ABP0FSI8_CLALP</name>
<proteinExistence type="predicted"/>
<dbReference type="InterPro" id="IPR050975">
    <property type="entry name" value="Sleep_regulator"/>
</dbReference>
<comment type="caution">
    <text evidence="3">The sequence shown here is derived from an EMBL/GenBank/DDBJ whole genome shotgun (WGS) entry which is preliminary data.</text>
</comment>
<dbReference type="PANTHER" id="PTHR33562">
    <property type="entry name" value="ATILLA, ISOFORM B-RELATED-RELATED"/>
    <property type="match status" value="1"/>
</dbReference>
<sequence length="131" mass="14508">MRIFALLLLLQTLSHEVFTLKCYKCEAMTTYPNQACLGPTVHSPMETCPEGQVCGVKAHINSFGHHQSRHVVRSCMDRINQTGCTGGHPLRTCIIQCNTDGCNTGSGSSKIRDSLTLINLLLFVFPFLYAF</sequence>
<keyword evidence="4" id="KW-1185">Reference proteome</keyword>
<dbReference type="InterPro" id="IPR045860">
    <property type="entry name" value="Snake_toxin-like_sf"/>
</dbReference>
<evidence type="ECO:0000313" key="4">
    <source>
        <dbReference type="Proteomes" id="UP001642483"/>
    </source>
</evidence>
<dbReference type="EMBL" id="CAWYQH010000079">
    <property type="protein sequence ID" value="CAK8681427.1"/>
    <property type="molecule type" value="Genomic_DNA"/>
</dbReference>
<evidence type="ECO:0008006" key="5">
    <source>
        <dbReference type="Google" id="ProtNLM"/>
    </source>
</evidence>
<evidence type="ECO:0000313" key="3">
    <source>
        <dbReference type="EMBL" id="CAK8681427.1"/>
    </source>
</evidence>
<accession>A0ABP0FSI8</accession>
<dbReference type="SUPFAM" id="SSF57302">
    <property type="entry name" value="Snake toxin-like"/>
    <property type="match status" value="1"/>
</dbReference>
<evidence type="ECO:0000256" key="2">
    <source>
        <dbReference type="SAM" id="SignalP"/>
    </source>
</evidence>
<keyword evidence="1 2" id="KW-0732">Signal</keyword>
<feature type="chain" id="PRO_5045041291" description="Protein quiver" evidence="2">
    <location>
        <begin position="20"/>
        <end position="131"/>
    </location>
</feature>